<name>A0A6C0LLU7_9ZZZZ</name>
<dbReference type="SUPFAM" id="SSF49695">
    <property type="entry name" value="gamma-Crystallin-like"/>
    <property type="match status" value="1"/>
</dbReference>
<sequence>MILLAGVIILILTLGLLCFSFEYYQSEGFQNLLDVQPPFIKSQNVTYNNYGEDIIVNSGVKDMTTALAVPDIYLGMDTSDSVLVAQRLIEDPSNKYTDYDNKYCRGALQPANLPRRLRRAREGCGWWYVDDPSQTSTGVLGTVNGPIFRDGLISNGQWIWDLVKAQELEEIKLCRQITMCELIDTNAVHGRCGFCPTSGYAVPVKSDGTEKYLKNTNATCGTQVIMNGSDCEALKQKGRVITASDGTECGTFGTPSDDRKLRMYSKDECNNFNGVLSSDGQCRSRIGGNYSEDCANLNKPITTVCTPDVNGRLSTSCLISVAKGLGYTTSGAILRILKTSGNLTENDRVAMAQLANIGVNIPDTILSGGDIGGIGKVGGKIDINTAANLYMKIKEQMRLGIHRRIREAAKWFVVGTTNFDPCGFDNNERGPFPLLCLQQLWRVSGCQPAGDGYPRTEADTTKYNSMTWGDISAIFERNYMALQGANGAEAQDADVKKCLGIDVTRKTSPACKSAPAPPPPVVLPTFYPDYNFKGAGVPLDVGNYPFTKFIKYIPNDSVSSIKVPPGYVVTAYQDDIGSRSQVFTYDTPDIRTRGIDKMISALTISKHN</sequence>
<dbReference type="AlphaFoldDB" id="A0A6C0LLU7"/>
<dbReference type="InterPro" id="IPR011024">
    <property type="entry name" value="G_crystallin-like"/>
</dbReference>
<accession>A0A6C0LLU7</accession>
<protein>
    <submittedName>
        <fullName evidence="1">Uncharacterized protein</fullName>
    </submittedName>
</protein>
<dbReference type="EMBL" id="MN740533">
    <property type="protein sequence ID" value="QHU31886.1"/>
    <property type="molecule type" value="Genomic_DNA"/>
</dbReference>
<dbReference type="Gene3D" id="2.60.20.10">
    <property type="entry name" value="Crystallins"/>
    <property type="match status" value="1"/>
</dbReference>
<proteinExistence type="predicted"/>
<evidence type="ECO:0000313" key="1">
    <source>
        <dbReference type="EMBL" id="QHU31886.1"/>
    </source>
</evidence>
<organism evidence="1">
    <name type="scientific">viral metagenome</name>
    <dbReference type="NCBI Taxonomy" id="1070528"/>
    <lineage>
        <taxon>unclassified sequences</taxon>
        <taxon>metagenomes</taxon>
        <taxon>organismal metagenomes</taxon>
    </lineage>
</organism>
<reference evidence="1" key="1">
    <citation type="journal article" date="2020" name="Nature">
        <title>Giant virus diversity and host interactions through global metagenomics.</title>
        <authorList>
            <person name="Schulz F."/>
            <person name="Roux S."/>
            <person name="Paez-Espino D."/>
            <person name="Jungbluth S."/>
            <person name="Walsh D.A."/>
            <person name="Denef V.J."/>
            <person name="McMahon K.D."/>
            <person name="Konstantinidis K.T."/>
            <person name="Eloe-Fadrosh E.A."/>
            <person name="Kyrpides N.C."/>
            <person name="Woyke T."/>
        </authorList>
    </citation>
    <scope>NUCLEOTIDE SEQUENCE</scope>
    <source>
        <strain evidence="1">GVMAG-M-3300027963-41</strain>
    </source>
</reference>